<feature type="compositionally biased region" description="Basic and acidic residues" evidence="1">
    <location>
        <begin position="112"/>
        <end position="171"/>
    </location>
</feature>
<accession>A0ABV2GFB8</accession>
<comment type="caution">
    <text evidence="2">The sequence shown here is derived from an EMBL/GenBank/DDBJ whole genome shotgun (WGS) entry which is preliminary data.</text>
</comment>
<evidence type="ECO:0000256" key="1">
    <source>
        <dbReference type="SAM" id="MobiDB-lite"/>
    </source>
</evidence>
<name>A0ABV2GFB8_9HYPH</name>
<feature type="region of interest" description="Disordered" evidence="1">
    <location>
        <begin position="45"/>
        <end position="171"/>
    </location>
</feature>
<keyword evidence="3" id="KW-1185">Reference proteome</keyword>
<feature type="compositionally biased region" description="Basic and acidic residues" evidence="1">
    <location>
        <begin position="70"/>
        <end position="101"/>
    </location>
</feature>
<evidence type="ECO:0000313" key="3">
    <source>
        <dbReference type="Proteomes" id="UP001549204"/>
    </source>
</evidence>
<sequence>MRKGLLDGIVAQMKRHFRILVGAAVGLMLTPAPLPAFSRDAQPHAAPLILAQAQSPEEEKQLRRKKRKEARRDEQPTPRAERPAQRERAERPAAREREAVKRRTAKPEPAIAEERQKRRKVREAVKRRAAEPEPAIAEERQKRRKVREAVKRRAAEPEPAITEERQKRRKV</sequence>
<keyword evidence="2" id="KW-0282">Flagellum</keyword>
<protein>
    <submittedName>
        <fullName evidence="2">Flagellar biosynthesis GTPase FlhF</fullName>
    </submittedName>
</protein>
<feature type="non-terminal residue" evidence="2">
    <location>
        <position position="171"/>
    </location>
</feature>
<organism evidence="2 3">
    <name type="scientific">Mesorhizobium robiniae</name>
    <dbReference type="NCBI Taxonomy" id="559315"/>
    <lineage>
        <taxon>Bacteria</taxon>
        <taxon>Pseudomonadati</taxon>
        <taxon>Pseudomonadota</taxon>
        <taxon>Alphaproteobacteria</taxon>
        <taxon>Hyphomicrobiales</taxon>
        <taxon>Phyllobacteriaceae</taxon>
        <taxon>Mesorhizobium</taxon>
    </lineage>
</organism>
<dbReference type="EMBL" id="JBEPMC010000001">
    <property type="protein sequence ID" value="MET3576986.1"/>
    <property type="molecule type" value="Genomic_DNA"/>
</dbReference>
<gene>
    <name evidence="2" type="ORF">ABID19_000001</name>
</gene>
<proteinExistence type="predicted"/>
<evidence type="ECO:0000313" key="2">
    <source>
        <dbReference type="EMBL" id="MET3576986.1"/>
    </source>
</evidence>
<reference evidence="2 3" key="1">
    <citation type="submission" date="2024-06" db="EMBL/GenBank/DDBJ databases">
        <title>Genomic Encyclopedia of Type Strains, Phase IV (KMG-IV): sequencing the most valuable type-strain genomes for metagenomic binning, comparative biology and taxonomic classification.</title>
        <authorList>
            <person name="Goeker M."/>
        </authorList>
    </citation>
    <scope>NUCLEOTIDE SEQUENCE [LARGE SCALE GENOMIC DNA]</scope>
    <source>
        <strain evidence="2 3">DSM 100022</strain>
    </source>
</reference>
<keyword evidence="2" id="KW-0969">Cilium</keyword>
<keyword evidence="2" id="KW-0966">Cell projection</keyword>
<dbReference type="Proteomes" id="UP001549204">
    <property type="component" value="Unassembled WGS sequence"/>
</dbReference>